<dbReference type="InterPro" id="IPR011356">
    <property type="entry name" value="Leucine_aapep/pepB"/>
</dbReference>
<organism evidence="9 10">
    <name type="scientific">Micavibrio aeruginosavorus</name>
    <dbReference type="NCBI Taxonomy" id="349221"/>
    <lineage>
        <taxon>Bacteria</taxon>
        <taxon>Pseudomonadati</taxon>
        <taxon>Bdellovibrionota</taxon>
        <taxon>Bdellovibrionia</taxon>
        <taxon>Bdellovibrionales</taxon>
        <taxon>Pseudobdellovibrionaceae</taxon>
        <taxon>Micavibrio</taxon>
    </lineage>
</organism>
<dbReference type="Pfam" id="PF00883">
    <property type="entry name" value="Peptidase_M17"/>
    <property type="match status" value="1"/>
</dbReference>
<feature type="domain" description="Cytosol aminopeptidase" evidence="7">
    <location>
        <begin position="184"/>
        <end position="483"/>
    </location>
</feature>
<dbReference type="InterPro" id="IPR000819">
    <property type="entry name" value="Peptidase_M17_C"/>
</dbReference>
<evidence type="ECO:0000256" key="3">
    <source>
        <dbReference type="ARBA" id="ARBA00022670"/>
    </source>
</evidence>
<dbReference type="Gene3D" id="3.40.630.10">
    <property type="entry name" value="Zn peptidases"/>
    <property type="match status" value="1"/>
</dbReference>
<name>A0A7T5R138_9BACT</name>
<dbReference type="PRINTS" id="PR00481">
    <property type="entry name" value="LAMNOPPTDASE"/>
</dbReference>
<dbReference type="InterPro" id="IPR048816">
    <property type="entry name" value="Peptidase_M17_N_1"/>
</dbReference>
<evidence type="ECO:0000256" key="6">
    <source>
        <dbReference type="SAM" id="MobiDB-lite"/>
    </source>
</evidence>
<dbReference type="GO" id="GO:0030145">
    <property type="term" value="F:manganese ion binding"/>
    <property type="evidence" value="ECO:0007669"/>
    <property type="project" value="InterPro"/>
</dbReference>
<evidence type="ECO:0000256" key="5">
    <source>
        <dbReference type="ARBA" id="ARBA00023211"/>
    </source>
</evidence>
<dbReference type="GO" id="GO:0005737">
    <property type="term" value="C:cytoplasm"/>
    <property type="evidence" value="ECO:0007669"/>
    <property type="project" value="InterPro"/>
</dbReference>
<keyword evidence="5" id="KW-0464">Manganese</keyword>
<evidence type="ECO:0000313" key="9">
    <source>
        <dbReference type="EMBL" id="QQG35587.1"/>
    </source>
</evidence>
<gene>
    <name evidence="9" type="ORF">HYS17_08655</name>
</gene>
<reference evidence="9 10" key="1">
    <citation type="submission" date="2020-07" db="EMBL/GenBank/DDBJ databases">
        <title>Huge and variable diversity of episymbiotic CPR bacteria and DPANN archaea in groundwater ecosystems.</title>
        <authorList>
            <person name="He C.Y."/>
            <person name="Keren R."/>
            <person name="Whittaker M."/>
            <person name="Farag I.F."/>
            <person name="Doudna J."/>
            <person name="Cate J.H.D."/>
            <person name="Banfield J.F."/>
        </authorList>
    </citation>
    <scope>NUCLEOTIDE SEQUENCE [LARGE SCALE GENOMIC DNA]</scope>
    <source>
        <strain evidence="9">NC_groundwater_70_Ag_B-0.1um_54_66</strain>
    </source>
</reference>
<dbReference type="AlphaFoldDB" id="A0A7T5R138"/>
<evidence type="ECO:0000259" key="7">
    <source>
        <dbReference type="Pfam" id="PF00883"/>
    </source>
</evidence>
<dbReference type="Pfam" id="PF21337">
    <property type="entry name" value="Peptidase_M17_N_1"/>
    <property type="match status" value="1"/>
</dbReference>
<dbReference type="Proteomes" id="UP000595362">
    <property type="component" value="Chromosome"/>
</dbReference>
<evidence type="ECO:0000256" key="4">
    <source>
        <dbReference type="ARBA" id="ARBA00022801"/>
    </source>
</evidence>
<proteinExistence type="inferred from homology"/>
<evidence type="ECO:0000256" key="2">
    <source>
        <dbReference type="ARBA" id="ARBA00022438"/>
    </source>
</evidence>
<keyword evidence="3" id="KW-0645">Protease</keyword>
<dbReference type="Gene3D" id="3.40.220.10">
    <property type="entry name" value="Leucine Aminopeptidase, subunit E, domain 1"/>
    <property type="match status" value="1"/>
</dbReference>
<protein>
    <submittedName>
        <fullName evidence="9">Leucyl aminopeptidase family protein</fullName>
    </submittedName>
</protein>
<dbReference type="EMBL" id="CP066681">
    <property type="protein sequence ID" value="QQG35587.1"/>
    <property type="molecule type" value="Genomic_DNA"/>
</dbReference>
<dbReference type="GO" id="GO:0006508">
    <property type="term" value="P:proteolysis"/>
    <property type="evidence" value="ECO:0007669"/>
    <property type="project" value="UniProtKB-KW"/>
</dbReference>
<feature type="domain" description="M17 aminopeptidase N-terminal" evidence="8">
    <location>
        <begin position="44"/>
        <end position="157"/>
    </location>
</feature>
<dbReference type="PANTHER" id="PTHR11963">
    <property type="entry name" value="LEUCINE AMINOPEPTIDASE-RELATED"/>
    <property type="match status" value="1"/>
</dbReference>
<dbReference type="GO" id="GO:0070006">
    <property type="term" value="F:metalloaminopeptidase activity"/>
    <property type="evidence" value="ECO:0007669"/>
    <property type="project" value="InterPro"/>
</dbReference>
<dbReference type="SUPFAM" id="SSF53187">
    <property type="entry name" value="Zn-dependent exopeptidases"/>
    <property type="match status" value="1"/>
</dbReference>
<dbReference type="SUPFAM" id="SSF52949">
    <property type="entry name" value="Macro domain-like"/>
    <property type="match status" value="1"/>
</dbReference>
<sequence>MSTARKPAATRRKTAAPVPRKTARALDLWPDNFTGSAGKQTVTITALKSPAATDWIKKADTATRARATESGFSAKPGQVMAVYDADGTLAHVLVGVNDPVQTFDLAAASDYLARNLSETTLKKTVFTLAGLKGADVTQACIGWGIAGYRFENYKAKKTATLPCLLWPKDADKVSARAHIEAALLVRTLINIPANDLGPDELEQVVRHVAQAEGLSVSVIRDQDLLAKNFPMIYAVGKGSPRRPRLIDLTWGDPKHPAVTLVGKGVCFDTGGLNLKPGAAMYTMKKDMGGGAHALALALLIVRHKLPVRVRVLIPTVENSVSGESFRPSDVINSRKGVTIEVGDTDAEGRLILGDALTYGAEAKPAFMVNFATLTGGVAIGPEVPAMFSNNEKLAFAIKEISERVYDPLWPLPLIQSYRKHIASDIADICSTANVRGGTIHAALFLETFVDPKVDWVHIDLFGWETGGRLGRSKGGTEMGLRALYAYIEERFGSAQKTKAGKSRKTK</sequence>
<evidence type="ECO:0000313" key="10">
    <source>
        <dbReference type="Proteomes" id="UP000595362"/>
    </source>
</evidence>
<evidence type="ECO:0000256" key="1">
    <source>
        <dbReference type="ARBA" id="ARBA00009528"/>
    </source>
</evidence>
<keyword evidence="4" id="KW-0378">Hydrolase</keyword>
<accession>A0A7T5R138</accession>
<comment type="similarity">
    <text evidence="1">Belongs to the peptidase M17 family.</text>
</comment>
<dbReference type="PANTHER" id="PTHR11963:SF20">
    <property type="entry name" value="PEPTIDASE B"/>
    <property type="match status" value="1"/>
</dbReference>
<feature type="region of interest" description="Disordered" evidence="6">
    <location>
        <begin position="1"/>
        <end position="21"/>
    </location>
</feature>
<dbReference type="CDD" id="cd00433">
    <property type="entry name" value="Peptidase_M17"/>
    <property type="match status" value="1"/>
</dbReference>
<evidence type="ECO:0000259" key="8">
    <source>
        <dbReference type="Pfam" id="PF21337"/>
    </source>
</evidence>
<dbReference type="InterPro" id="IPR043472">
    <property type="entry name" value="Macro_dom-like"/>
</dbReference>
<keyword evidence="2 9" id="KW-0031">Aminopeptidase</keyword>